<protein>
    <submittedName>
        <fullName evidence="2">Uncharacterized protein</fullName>
    </submittedName>
</protein>
<gene>
    <name evidence="2" type="ORF">DFQ10_104138</name>
</gene>
<comment type="caution">
    <text evidence="2">The sequence shown here is derived from an EMBL/GenBank/DDBJ whole genome shotgun (WGS) entry which is preliminary data.</text>
</comment>
<name>A0A3D9H353_9FLAO</name>
<dbReference type="EMBL" id="QRDV01000004">
    <property type="protein sequence ID" value="RED43947.1"/>
    <property type="molecule type" value="Genomic_DNA"/>
</dbReference>
<dbReference type="RefSeq" id="WP_115817359.1">
    <property type="nucleotide sequence ID" value="NZ_QRDV01000004.1"/>
</dbReference>
<accession>A0A3D9H353</accession>
<dbReference type="AlphaFoldDB" id="A0A3D9H353"/>
<reference evidence="2 3" key="1">
    <citation type="submission" date="2018-07" db="EMBL/GenBank/DDBJ databases">
        <title>Genomic Encyclopedia of Type Strains, Phase III (KMG-III): the genomes of soil and plant-associated and newly described type strains.</title>
        <authorList>
            <person name="Whitman W."/>
        </authorList>
    </citation>
    <scope>NUCLEOTIDE SEQUENCE [LARGE SCALE GENOMIC DNA]</scope>
    <source>
        <strain evidence="2 3">CECT 7946</strain>
    </source>
</reference>
<proteinExistence type="predicted"/>
<keyword evidence="1" id="KW-0472">Membrane</keyword>
<keyword evidence="1" id="KW-0812">Transmembrane</keyword>
<evidence type="ECO:0000313" key="3">
    <source>
        <dbReference type="Proteomes" id="UP000256980"/>
    </source>
</evidence>
<evidence type="ECO:0000313" key="2">
    <source>
        <dbReference type="EMBL" id="RED43947.1"/>
    </source>
</evidence>
<organism evidence="2 3">
    <name type="scientific">Winogradskyella eximia</name>
    <dbReference type="NCBI Taxonomy" id="262006"/>
    <lineage>
        <taxon>Bacteria</taxon>
        <taxon>Pseudomonadati</taxon>
        <taxon>Bacteroidota</taxon>
        <taxon>Flavobacteriia</taxon>
        <taxon>Flavobacteriales</taxon>
        <taxon>Flavobacteriaceae</taxon>
        <taxon>Winogradskyella</taxon>
    </lineage>
</organism>
<feature type="transmembrane region" description="Helical" evidence="1">
    <location>
        <begin position="6"/>
        <end position="22"/>
    </location>
</feature>
<sequence length="112" mass="13072">MILFYSLGIISLISIGIYYFIWKDKQNDKNNLDKDWQRFLKSISLNDIKGIASNGDKLIWNKYLKTEQLDKIIEVVNSKVSDFPELKELENNAFNKKLHFNRPLPYLGSSDG</sequence>
<keyword evidence="3" id="KW-1185">Reference proteome</keyword>
<keyword evidence="1" id="KW-1133">Transmembrane helix</keyword>
<evidence type="ECO:0000256" key="1">
    <source>
        <dbReference type="SAM" id="Phobius"/>
    </source>
</evidence>
<dbReference type="OrthoDB" id="1447939at2"/>
<dbReference type="Proteomes" id="UP000256980">
    <property type="component" value="Unassembled WGS sequence"/>
</dbReference>